<protein>
    <submittedName>
        <fullName evidence="2">Uncharacterized protein</fullName>
    </submittedName>
</protein>
<keyword evidence="3" id="KW-1185">Reference proteome</keyword>
<name>A0A8J4FKQ9_9CHLO</name>
<feature type="region of interest" description="Disordered" evidence="1">
    <location>
        <begin position="1"/>
        <end position="23"/>
    </location>
</feature>
<dbReference type="Proteomes" id="UP000747110">
    <property type="component" value="Unassembled WGS sequence"/>
</dbReference>
<proteinExistence type="predicted"/>
<gene>
    <name evidence="2" type="ORF">Vretifemale_8520</name>
</gene>
<feature type="region of interest" description="Disordered" evidence="1">
    <location>
        <begin position="117"/>
        <end position="169"/>
    </location>
</feature>
<organism evidence="2 3">
    <name type="scientific">Volvox reticuliferus</name>
    <dbReference type="NCBI Taxonomy" id="1737510"/>
    <lineage>
        <taxon>Eukaryota</taxon>
        <taxon>Viridiplantae</taxon>
        <taxon>Chlorophyta</taxon>
        <taxon>core chlorophytes</taxon>
        <taxon>Chlorophyceae</taxon>
        <taxon>CS clade</taxon>
        <taxon>Chlamydomonadales</taxon>
        <taxon>Volvocaceae</taxon>
        <taxon>Volvox</taxon>
    </lineage>
</organism>
<evidence type="ECO:0000313" key="2">
    <source>
        <dbReference type="EMBL" id="GIL79134.1"/>
    </source>
</evidence>
<accession>A0A8J4FKQ9</accession>
<comment type="caution">
    <text evidence="2">The sequence shown here is derived from an EMBL/GenBank/DDBJ whole genome shotgun (WGS) entry which is preliminary data.</text>
</comment>
<dbReference type="OrthoDB" id="8300686at2759"/>
<reference evidence="2" key="1">
    <citation type="journal article" date="2021" name="Proc. Natl. Acad. Sci. U.S.A.">
        <title>Three genomes in the algal genus Volvox reveal the fate of a haploid sex-determining region after a transition to homothallism.</title>
        <authorList>
            <person name="Yamamoto K."/>
            <person name="Hamaji T."/>
            <person name="Kawai-Toyooka H."/>
            <person name="Matsuzaki R."/>
            <person name="Takahashi F."/>
            <person name="Nishimura Y."/>
            <person name="Kawachi M."/>
            <person name="Noguchi H."/>
            <person name="Minakuchi Y."/>
            <person name="Umen J.G."/>
            <person name="Toyoda A."/>
            <person name="Nozaki H."/>
        </authorList>
    </citation>
    <scope>NUCLEOTIDE SEQUENCE</scope>
    <source>
        <strain evidence="2">NIES-3786</strain>
    </source>
</reference>
<evidence type="ECO:0000313" key="3">
    <source>
        <dbReference type="Proteomes" id="UP000747110"/>
    </source>
</evidence>
<sequence length="169" mass="17831">MEPVPEAGPHHHHQQHPPLSRPRVTLLGMPYSAFSGFSSTLSDPLSSIVLSTASLGPGCPGAFVPFPRRRRLFLVAVGFGAGETTATTLPPPPPLLPLPPSSSPPTLTRGMTGCAIGNPVPSRGRDVHPSVRPSIRPSIRPSVRPSVHPSVRPSVRPSIRPSVRPSAIK</sequence>
<dbReference type="EMBL" id="BNCP01000015">
    <property type="protein sequence ID" value="GIL79134.1"/>
    <property type="molecule type" value="Genomic_DNA"/>
</dbReference>
<evidence type="ECO:0000256" key="1">
    <source>
        <dbReference type="SAM" id="MobiDB-lite"/>
    </source>
</evidence>
<dbReference type="AlphaFoldDB" id="A0A8J4FKQ9"/>